<reference evidence="1 2" key="1">
    <citation type="submission" date="2015-06" db="EMBL/GenBank/DDBJ databases">
        <title>Investigation of pathophysiology for high-risk pregnancy and development of treatment modality based on it.</title>
        <authorList>
            <person name="Kim B.-C."/>
            <person name="Lim S."/>
        </authorList>
    </citation>
    <scope>NUCLEOTIDE SEQUENCE [LARGE SCALE GENOMIC DNA]</scope>
    <source>
        <strain evidence="1 2">AD1-86</strain>
    </source>
</reference>
<evidence type="ECO:0000313" key="1">
    <source>
        <dbReference type="EMBL" id="ANP27000.1"/>
    </source>
</evidence>
<dbReference type="AlphaFoldDB" id="A0A1B0ZGD6"/>
<dbReference type="PATRIC" id="fig|1630135.4.peg.446"/>
<dbReference type="Proteomes" id="UP000092596">
    <property type="component" value="Chromosome"/>
</dbReference>
<dbReference type="KEGG" id="dva:DAD186_04450"/>
<dbReference type="STRING" id="1630135.DAD186_04450"/>
<dbReference type="EMBL" id="CP012117">
    <property type="protein sequence ID" value="ANP27000.1"/>
    <property type="molecule type" value="Genomic_DNA"/>
</dbReference>
<protein>
    <submittedName>
        <fullName evidence="1">Uncharacterized protein</fullName>
    </submittedName>
</protein>
<gene>
    <name evidence="1" type="ORF">DAD186_04450</name>
</gene>
<name>A0A1B0ZGD6_9MICO</name>
<organism evidence="1 2">
    <name type="scientific">Dermabacter vaginalis</name>
    <dbReference type="NCBI Taxonomy" id="1630135"/>
    <lineage>
        <taxon>Bacteria</taxon>
        <taxon>Bacillati</taxon>
        <taxon>Actinomycetota</taxon>
        <taxon>Actinomycetes</taxon>
        <taxon>Micrococcales</taxon>
        <taxon>Dermabacteraceae</taxon>
        <taxon>Dermabacter</taxon>
    </lineage>
</organism>
<dbReference type="RefSeq" id="WP_065247324.1">
    <property type="nucleotide sequence ID" value="NZ_CP012117.1"/>
</dbReference>
<sequence>MNTTPFTLTLTDGIPATPLTDLEAPGINPPEQFQATLDPEHGPMFFVGHTELTTTGARALRDALNAVLHHLDTKGEQ</sequence>
<proteinExistence type="predicted"/>
<accession>A0A1B0ZGD6</accession>
<evidence type="ECO:0000313" key="2">
    <source>
        <dbReference type="Proteomes" id="UP000092596"/>
    </source>
</evidence>